<proteinExistence type="predicted"/>
<comment type="caution">
    <text evidence="1">The sequence shown here is derived from an EMBL/GenBank/DDBJ whole genome shotgun (WGS) entry which is preliminary data.</text>
</comment>
<evidence type="ECO:0000313" key="2">
    <source>
        <dbReference type="Proteomes" id="UP000571950"/>
    </source>
</evidence>
<reference evidence="1 2" key="1">
    <citation type="submission" date="2020-08" db="EMBL/GenBank/DDBJ databases">
        <title>Genomic Encyclopedia of Type Strains, Phase IV (KMG-IV): sequencing the most valuable type-strain genomes for metagenomic binning, comparative biology and taxonomic classification.</title>
        <authorList>
            <person name="Goeker M."/>
        </authorList>
    </citation>
    <scope>NUCLEOTIDE SEQUENCE [LARGE SCALE GENOMIC DNA]</scope>
    <source>
        <strain evidence="1 2">DSM 26189</strain>
    </source>
</reference>
<evidence type="ECO:0008006" key="3">
    <source>
        <dbReference type="Google" id="ProtNLM"/>
    </source>
</evidence>
<dbReference type="InterPro" id="IPR016913">
    <property type="entry name" value="UCP029215"/>
</dbReference>
<protein>
    <recommendedName>
        <fullName evidence="3">DUF2213 domain-containing protein</fullName>
    </recommendedName>
</protein>
<dbReference type="PIRSF" id="PIRSF029215">
    <property type="entry name" value="UCP029215"/>
    <property type="match status" value="1"/>
</dbReference>
<keyword evidence="2" id="KW-1185">Reference proteome</keyword>
<dbReference type="Proteomes" id="UP000571950">
    <property type="component" value="Unassembled WGS sequence"/>
</dbReference>
<dbReference type="Pfam" id="PF09979">
    <property type="entry name" value="DUF2213"/>
    <property type="match status" value="1"/>
</dbReference>
<evidence type="ECO:0000313" key="1">
    <source>
        <dbReference type="EMBL" id="MBB3928792.1"/>
    </source>
</evidence>
<dbReference type="RefSeq" id="WP_188073982.1">
    <property type="nucleotide sequence ID" value="NZ_JACIDT010000035.1"/>
</dbReference>
<sequence>MQFRDALTLDAPRRTKDGYLAVRAKAARTGVYQYLGSEVDPDNTHGLRDKGLINVLRDESTVFDTAAAQSFVGKPVTDDHPKDAVTADNWRDHARGTIMGVMREGDYLAFDLLLTDAATIAKVDGGKRELSNGYAAELEFGDFKAADGTICQARQSKITGGNHVALVDRGRAGSECAIKDGFAVCDANPAILAALTTGDTPMKIRIGDAEVDATNGEAVRIAVDALNTKLSDSAKALTDAQAKVAEQATTLAAKDAEIATLNQKVADSALTPAKLRDAAKAYAQVCDKAKALGVTFAEDADADAIMKAVVDAKMGDQAKGWTADQIAASFAVLSKDAKAADPVRDAFRGGIVNVGDAAAQADAALSKSVDDLNAWRNQ</sequence>
<name>A0A7W6BS49_9SPHN</name>
<accession>A0A7W6BS49</accession>
<dbReference type="EMBL" id="JACIDT010000035">
    <property type="protein sequence ID" value="MBB3928792.1"/>
    <property type="molecule type" value="Genomic_DNA"/>
</dbReference>
<organism evidence="1 2">
    <name type="scientific">Sphingobium jiangsuense</name>
    <dbReference type="NCBI Taxonomy" id="870476"/>
    <lineage>
        <taxon>Bacteria</taxon>
        <taxon>Pseudomonadati</taxon>
        <taxon>Pseudomonadota</taxon>
        <taxon>Alphaproteobacteria</taxon>
        <taxon>Sphingomonadales</taxon>
        <taxon>Sphingomonadaceae</taxon>
        <taxon>Sphingobium</taxon>
    </lineage>
</organism>
<dbReference type="AlphaFoldDB" id="A0A7W6BS49"/>
<gene>
    <name evidence="1" type="ORF">GGR43_004537</name>
</gene>